<evidence type="ECO:0000256" key="5">
    <source>
        <dbReference type="SAM" id="Phobius"/>
    </source>
</evidence>
<evidence type="ECO:0000259" key="6">
    <source>
        <dbReference type="PROSITE" id="PS50850"/>
    </source>
</evidence>
<feature type="transmembrane region" description="Helical" evidence="5">
    <location>
        <begin position="52"/>
        <end position="73"/>
    </location>
</feature>
<keyword evidence="2 5" id="KW-0812">Transmembrane</keyword>
<comment type="caution">
    <text evidence="7">The sequence shown here is derived from an EMBL/GenBank/DDBJ whole genome shotgun (WGS) entry which is preliminary data.</text>
</comment>
<feature type="domain" description="Major facilitator superfamily (MFS) profile" evidence="6">
    <location>
        <begin position="1"/>
        <end position="337"/>
    </location>
</feature>
<feature type="transmembrane region" description="Helical" evidence="5">
    <location>
        <begin position="150"/>
        <end position="168"/>
    </location>
</feature>
<evidence type="ECO:0000313" key="7">
    <source>
        <dbReference type="EMBL" id="KPV53033.1"/>
    </source>
</evidence>
<feature type="transmembrane region" description="Helical" evidence="5">
    <location>
        <begin position="174"/>
        <end position="193"/>
    </location>
</feature>
<protein>
    <recommendedName>
        <fullName evidence="6">Major facilitator superfamily (MFS) profile domain-containing protein</fullName>
    </recommendedName>
</protein>
<feature type="transmembrane region" description="Helical" evidence="5">
    <location>
        <begin position="88"/>
        <end position="113"/>
    </location>
</feature>
<feature type="transmembrane region" description="Helical" evidence="5">
    <location>
        <begin position="25"/>
        <end position="45"/>
    </location>
</feature>
<feature type="transmembrane region" description="Helical" evidence="5">
    <location>
        <begin position="232"/>
        <end position="254"/>
    </location>
</feature>
<keyword evidence="4 5" id="KW-0472">Membrane</keyword>
<dbReference type="PROSITE" id="PS50850">
    <property type="entry name" value="MFS"/>
    <property type="match status" value="1"/>
</dbReference>
<comment type="subcellular location">
    <subcellularLocation>
        <location evidence="1">Cell membrane</location>
        <topology evidence="1">Multi-pass membrane protein</topology>
    </subcellularLocation>
</comment>
<keyword evidence="3 5" id="KW-1133">Transmembrane helix</keyword>
<gene>
    <name evidence="7" type="ORF">SE17_11970</name>
</gene>
<dbReference type="EMBL" id="LJCR01000359">
    <property type="protein sequence ID" value="KPV53033.1"/>
    <property type="molecule type" value="Genomic_DNA"/>
</dbReference>
<name>A0A0P9F8W6_9CHLR</name>
<evidence type="ECO:0000256" key="4">
    <source>
        <dbReference type="ARBA" id="ARBA00023136"/>
    </source>
</evidence>
<dbReference type="InterPro" id="IPR020846">
    <property type="entry name" value="MFS_dom"/>
</dbReference>
<feature type="transmembrane region" description="Helical" evidence="5">
    <location>
        <begin position="266"/>
        <end position="284"/>
    </location>
</feature>
<evidence type="ECO:0000256" key="3">
    <source>
        <dbReference type="ARBA" id="ARBA00022989"/>
    </source>
</evidence>
<evidence type="ECO:0000313" key="8">
    <source>
        <dbReference type="Proteomes" id="UP000050509"/>
    </source>
</evidence>
<dbReference type="PANTHER" id="PTHR23518">
    <property type="entry name" value="C-METHYLTRANSFERASE"/>
    <property type="match status" value="1"/>
</dbReference>
<accession>A0A0P9F8W6</accession>
<feature type="transmembrane region" description="Helical" evidence="5">
    <location>
        <begin position="296"/>
        <end position="313"/>
    </location>
</feature>
<dbReference type="GO" id="GO:0022857">
    <property type="term" value="F:transmembrane transporter activity"/>
    <property type="evidence" value="ECO:0007669"/>
    <property type="project" value="InterPro"/>
</dbReference>
<reference evidence="7 8" key="1">
    <citation type="submission" date="2015-09" db="EMBL/GenBank/DDBJ databases">
        <title>Draft genome sequence of Kouleothrix aurantiaca JCM 19913.</title>
        <authorList>
            <person name="Hemp J."/>
        </authorList>
    </citation>
    <scope>NUCLEOTIDE SEQUENCE [LARGE SCALE GENOMIC DNA]</scope>
    <source>
        <strain evidence="7 8">COM-B</strain>
    </source>
</reference>
<dbReference type="AlphaFoldDB" id="A0A0P9F8W6"/>
<dbReference type="Pfam" id="PF07690">
    <property type="entry name" value="MFS_1"/>
    <property type="match status" value="1"/>
</dbReference>
<dbReference type="Gene3D" id="1.20.1250.20">
    <property type="entry name" value="MFS general substrate transporter like domains"/>
    <property type="match status" value="1"/>
</dbReference>
<evidence type="ECO:0000256" key="1">
    <source>
        <dbReference type="ARBA" id="ARBA00004651"/>
    </source>
</evidence>
<dbReference type="GO" id="GO:0005886">
    <property type="term" value="C:plasma membrane"/>
    <property type="evidence" value="ECO:0007669"/>
    <property type="project" value="UniProtKB-SubCell"/>
</dbReference>
<evidence type="ECO:0000256" key="2">
    <source>
        <dbReference type="ARBA" id="ARBA00022692"/>
    </source>
</evidence>
<organism evidence="7 8">
    <name type="scientific">Kouleothrix aurantiaca</name>
    <dbReference type="NCBI Taxonomy" id="186479"/>
    <lineage>
        <taxon>Bacteria</taxon>
        <taxon>Bacillati</taxon>
        <taxon>Chloroflexota</taxon>
        <taxon>Chloroflexia</taxon>
        <taxon>Chloroflexales</taxon>
        <taxon>Roseiflexineae</taxon>
        <taxon>Roseiflexaceae</taxon>
        <taxon>Kouleothrix</taxon>
    </lineage>
</organism>
<feature type="non-terminal residue" evidence="7">
    <location>
        <position position="337"/>
    </location>
</feature>
<proteinExistence type="predicted"/>
<dbReference type="SUPFAM" id="SSF103473">
    <property type="entry name" value="MFS general substrate transporter"/>
    <property type="match status" value="1"/>
</dbReference>
<dbReference type="InterPro" id="IPR036259">
    <property type="entry name" value="MFS_trans_sf"/>
</dbReference>
<dbReference type="PANTHER" id="PTHR23518:SF2">
    <property type="entry name" value="MAJOR FACILITATOR SUPERFAMILY TRANSPORTER"/>
    <property type="match status" value="1"/>
</dbReference>
<dbReference type="Proteomes" id="UP000050509">
    <property type="component" value="Unassembled WGS sequence"/>
</dbReference>
<keyword evidence="8" id="KW-1185">Reference proteome</keyword>
<dbReference type="InterPro" id="IPR011701">
    <property type="entry name" value="MFS"/>
</dbReference>
<sequence length="337" mass="37471">MKRHSLITALVNLRGNPRGCVYTEPLWGVPFNLYAPYVSIYMLAIGLSDQQIGLILSLSWACQIVFALFSGVITDKMGRRLTTLVFDILAWTVPSLLSALANSFWVFLVAGLINSMWRITLNSWSCLLVEDAEPEQIVDMYTWIYISNQIVGFVAPLAGLMIGLFSLVPTMRALYLFAAVMFTLKAVLTYIYTDETRQGKVRLQETRGQSVLTLLGEYRGVLHKILRAPQTLLTAGIMLVISIANLISGGFWSILVTQKLHIADRYLALFPLVKSAIILSFFFLLMPRLNKLNPKVPMMVGFIGFLASQIVLVSAPEQGYGLLLLSVFLEACSFAAV</sequence>